<dbReference type="AlphaFoldDB" id="A0A5B7J628"/>
<evidence type="ECO:0000313" key="3">
    <source>
        <dbReference type="Proteomes" id="UP000324222"/>
    </source>
</evidence>
<feature type="region of interest" description="Disordered" evidence="1">
    <location>
        <begin position="1"/>
        <end position="25"/>
    </location>
</feature>
<feature type="compositionally biased region" description="Polar residues" evidence="1">
    <location>
        <begin position="7"/>
        <end position="25"/>
    </location>
</feature>
<organism evidence="2 3">
    <name type="scientific">Portunus trituberculatus</name>
    <name type="common">Swimming crab</name>
    <name type="synonym">Neptunus trituberculatus</name>
    <dbReference type="NCBI Taxonomy" id="210409"/>
    <lineage>
        <taxon>Eukaryota</taxon>
        <taxon>Metazoa</taxon>
        <taxon>Ecdysozoa</taxon>
        <taxon>Arthropoda</taxon>
        <taxon>Crustacea</taxon>
        <taxon>Multicrustacea</taxon>
        <taxon>Malacostraca</taxon>
        <taxon>Eumalacostraca</taxon>
        <taxon>Eucarida</taxon>
        <taxon>Decapoda</taxon>
        <taxon>Pleocyemata</taxon>
        <taxon>Brachyura</taxon>
        <taxon>Eubrachyura</taxon>
        <taxon>Portunoidea</taxon>
        <taxon>Portunidae</taxon>
        <taxon>Portuninae</taxon>
        <taxon>Portunus</taxon>
    </lineage>
</organism>
<dbReference type="Proteomes" id="UP000324222">
    <property type="component" value="Unassembled WGS sequence"/>
</dbReference>
<gene>
    <name evidence="2" type="ORF">E2C01_087233</name>
</gene>
<accession>A0A5B7J628</accession>
<protein>
    <submittedName>
        <fullName evidence="2">Uncharacterized protein</fullName>
    </submittedName>
</protein>
<reference evidence="2 3" key="1">
    <citation type="submission" date="2019-05" db="EMBL/GenBank/DDBJ databases">
        <title>Another draft genome of Portunus trituberculatus and its Hox gene families provides insights of decapod evolution.</title>
        <authorList>
            <person name="Jeong J.-H."/>
            <person name="Song I."/>
            <person name="Kim S."/>
            <person name="Choi T."/>
            <person name="Kim D."/>
            <person name="Ryu S."/>
            <person name="Kim W."/>
        </authorList>
    </citation>
    <scope>NUCLEOTIDE SEQUENCE [LARGE SCALE GENOMIC DNA]</scope>
    <source>
        <tissue evidence="2">Muscle</tissue>
    </source>
</reference>
<comment type="caution">
    <text evidence="2">The sequence shown here is derived from an EMBL/GenBank/DDBJ whole genome shotgun (WGS) entry which is preliminary data.</text>
</comment>
<proteinExistence type="predicted"/>
<evidence type="ECO:0000313" key="2">
    <source>
        <dbReference type="EMBL" id="MPC92160.1"/>
    </source>
</evidence>
<keyword evidence="3" id="KW-1185">Reference proteome</keyword>
<name>A0A5B7J628_PORTR</name>
<sequence length="25" mass="2764">MPAQPFNPHSKSFSSMVNYPTKPNG</sequence>
<dbReference type="EMBL" id="VSRR010090279">
    <property type="protein sequence ID" value="MPC92160.1"/>
    <property type="molecule type" value="Genomic_DNA"/>
</dbReference>
<evidence type="ECO:0000256" key="1">
    <source>
        <dbReference type="SAM" id="MobiDB-lite"/>
    </source>
</evidence>